<name>A0A7J8EKK6_ROUAE</name>
<dbReference type="SUPFAM" id="SSF143113">
    <property type="entry name" value="NAP-like"/>
    <property type="match status" value="1"/>
</dbReference>
<feature type="compositionally biased region" description="Basic residues" evidence="1">
    <location>
        <begin position="47"/>
        <end position="65"/>
    </location>
</feature>
<dbReference type="AlphaFoldDB" id="A0A7J8EKK6"/>
<feature type="region of interest" description="Disordered" evidence="1">
    <location>
        <begin position="1"/>
        <end position="68"/>
    </location>
</feature>
<dbReference type="Gene3D" id="1.20.5.1500">
    <property type="match status" value="1"/>
</dbReference>
<sequence>MAQTNLNMISEPAAQGVADEMMASSSSDSGEESDSSTSCSSSGSRSRSYRKTRVPGPSRRARRAPSGKNIVDLLPKAVRNRVQALRNIQDECDKVDALFLKAIHDLERKYAELN</sequence>
<protein>
    <submittedName>
        <fullName evidence="2">Uncharacterized protein</fullName>
    </submittedName>
</protein>
<dbReference type="InterPro" id="IPR037231">
    <property type="entry name" value="NAP-like_sf"/>
</dbReference>
<accession>A0A7J8EKK6</accession>
<organism evidence="2 3">
    <name type="scientific">Rousettus aegyptiacus</name>
    <name type="common">Egyptian fruit bat</name>
    <name type="synonym">Pteropus aegyptiacus</name>
    <dbReference type="NCBI Taxonomy" id="9407"/>
    <lineage>
        <taxon>Eukaryota</taxon>
        <taxon>Metazoa</taxon>
        <taxon>Chordata</taxon>
        <taxon>Craniata</taxon>
        <taxon>Vertebrata</taxon>
        <taxon>Euteleostomi</taxon>
        <taxon>Mammalia</taxon>
        <taxon>Eutheria</taxon>
        <taxon>Laurasiatheria</taxon>
        <taxon>Chiroptera</taxon>
        <taxon>Yinpterochiroptera</taxon>
        <taxon>Pteropodoidea</taxon>
        <taxon>Pteropodidae</taxon>
        <taxon>Rousettinae</taxon>
        <taxon>Rousettus</taxon>
    </lineage>
</organism>
<feature type="compositionally biased region" description="Low complexity" evidence="1">
    <location>
        <begin position="35"/>
        <end position="46"/>
    </location>
</feature>
<dbReference type="EMBL" id="JACASE010000009">
    <property type="protein sequence ID" value="KAF6436028.1"/>
    <property type="molecule type" value="Genomic_DNA"/>
</dbReference>
<reference evidence="2 3" key="1">
    <citation type="journal article" date="2020" name="Nature">
        <title>Six reference-quality genomes reveal evolution of bat adaptations.</title>
        <authorList>
            <person name="Jebb D."/>
            <person name="Huang Z."/>
            <person name="Pippel M."/>
            <person name="Hughes G.M."/>
            <person name="Lavrichenko K."/>
            <person name="Devanna P."/>
            <person name="Winkler S."/>
            <person name="Jermiin L.S."/>
            <person name="Skirmuntt E.C."/>
            <person name="Katzourakis A."/>
            <person name="Burkitt-Gray L."/>
            <person name="Ray D.A."/>
            <person name="Sullivan K.A.M."/>
            <person name="Roscito J.G."/>
            <person name="Kirilenko B.M."/>
            <person name="Davalos L.M."/>
            <person name="Corthals A.P."/>
            <person name="Power M.L."/>
            <person name="Jones G."/>
            <person name="Ransome R.D."/>
            <person name="Dechmann D.K.N."/>
            <person name="Locatelli A.G."/>
            <person name="Puechmaille S.J."/>
            <person name="Fedrigo O."/>
            <person name="Jarvis E.D."/>
            <person name="Hiller M."/>
            <person name="Vernes S.C."/>
            <person name="Myers E.W."/>
            <person name="Teeling E.C."/>
        </authorList>
    </citation>
    <scope>NUCLEOTIDE SEQUENCE [LARGE SCALE GENOMIC DNA]</scope>
    <source>
        <strain evidence="2">MRouAeg1</strain>
        <tissue evidence="2">Muscle</tissue>
    </source>
</reference>
<keyword evidence="3" id="KW-1185">Reference proteome</keyword>
<evidence type="ECO:0000256" key="1">
    <source>
        <dbReference type="SAM" id="MobiDB-lite"/>
    </source>
</evidence>
<evidence type="ECO:0000313" key="2">
    <source>
        <dbReference type="EMBL" id="KAF6436028.1"/>
    </source>
</evidence>
<dbReference type="Proteomes" id="UP000593571">
    <property type="component" value="Unassembled WGS sequence"/>
</dbReference>
<gene>
    <name evidence="2" type="ORF">HJG63_013900</name>
</gene>
<proteinExistence type="predicted"/>
<evidence type="ECO:0000313" key="3">
    <source>
        <dbReference type="Proteomes" id="UP000593571"/>
    </source>
</evidence>
<comment type="caution">
    <text evidence="2">The sequence shown here is derived from an EMBL/GenBank/DDBJ whole genome shotgun (WGS) entry which is preliminary data.</text>
</comment>